<feature type="compositionally biased region" description="Low complexity" evidence="4">
    <location>
        <begin position="69"/>
        <end position="95"/>
    </location>
</feature>
<name>A0AAE1ELF5_PETCI</name>
<dbReference type="GO" id="GO:0019915">
    <property type="term" value="P:lipid storage"/>
    <property type="evidence" value="ECO:0007669"/>
    <property type="project" value="TreeGrafter"/>
</dbReference>
<feature type="compositionally biased region" description="Polar residues" evidence="4">
    <location>
        <begin position="30"/>
        <end position="45"/>
    </location>
</feature>
<comment type="subcellular location">
    <subcellularLocation>
        <location evidence="1">Lipid droplet</location>
    </subcellularLocation>
</comment>
<evidence type="ECO:0000256" key="2">
    <source>
        <dbReference type="ARBA" id="ARBA00006311"/>
    </source>
</evidence>
<dbReference type="InterPro" id="IPR004279">
    <property type="entry name" value="Perilipin"/>
</dbReference>
<feature type="region of interest" description="Disordered" evidence="4">
    <location>
        <begin position="1"/>
        <end position="95"/>
    </location>
</feature>
<dbReference type="GO" id="GO:0010890">
    <property type="term" value="P:positive regulation of triglyceride storage"/>
    <property type="evidence" value="ECO:0007669"/>
    <property type="project" value="TreeGrafter"/>
</dbReference>
<feature type="compositionally biased region" description="Low complexity" evidence="4">
    <location>
        <begin position="49"/>
        <end position="59"/>
    </location>
</feature>
<dbReference type="AlphaFoldDB" id="A0AAE1ELF5"/>
<dbReference type="Pfam" id="PF03036">
    <property type="entry name" value="Perilipin"/>
    <property type="match status" value="1"/>
</dbReference>
<accession>A0AAE1ELF5</accession>
<sequence>MDQSATPSINTNTIPDPANPFTTDPDPANPFTTDPDPSNPFTTSKDPADPFTTDPDPNDSNVKHKDTNSDSQESSSSTTNGSTNTTTPTLSSTTNTSHFVRRLDDLPAFSDAFNLAVNAYSKVKSVRGVGVMVNVAEVSLRAAAAVACPLSSPVLAGVGGWTAVDEWACRGLDTVEGLVPSLKQPTSQVLGLARDKVLGVVAGSSTPSQPLTLTTALNARAASTVIQVCGSGYGRAVVGVAHTWLDHAHSRLHTYIDDIDESTQDLGLRGSAVVVRTAALLVETSRSLMNLSTLFSIQSQCDSTSMENPLEGVAKERQNLYDNLGRNGTNLVKLVVARAMNSVVVIIRNFKGLATQFASNIKGKVVVSPEVHLIWLVLLGHLHYRLTQLANLARSIRMMIDRVLARVMSRQKKRVTFALLSSTDFNELFQGWE</sequence>
<evidence type="ECO:0000256" key="3">
    <source>
        <dbReference type="ARBA" id="ARBA00022677"/>
    </source>
</evidence>
<dbReference type="PANTHER" id="PTHR14024:SF49">
    <property type="entry name" value="LIPID STORAGE DROPLETS SURFACE-BINDING PROTEIN 1"/>
    <property type="match status" value="1"/>
</dbReference>
<organism evidence="5 6">
    <name type="scientific">Petrolisthes cinctipes</name>
    <name type="common">Flat porcelain crab</name>
    <dbReference type="NCBI Taxonomy" id="88211"/>
    <lineage>
        <taxon>Eukaryota</taxon>
        <taxon>Metazoa</taxon>
        <taxon>Ecdysozoa</taxon>
        <taxon>Arthropoda</taxon>
        <taxon>Crustacea</taxon>
        <taxon>Multicrustacea</taxon>
        <taxon>Malacostraca</taxon>
        <taxon>Eumalacostraca</taxon>
        <taxon>Eucarida</taxon>
        <taxon>Decapoda</taxon>
        <taxon>Pleocyemata</taxon>
        <taxon>Anomura</taxon>
        <taxon>Galatheoidea</taxon>
        <taxon>Porcellanidae</taxon>
        <taxon>Petrolisthes</taxon>
    </lineage>
</organism>
<proteinExistence type="inferred from homology"/>
<evidence type="ECO:0000256" key="4">
    <source>
        <dbReference type="SAM" id="MobiDB-lite"/>
    </source>
</evidence>
<evidence type="ECO:0000313" key="5">
    <source>
        <dbReference type="EMBL" id="KAK3853646.1"/>
    </source>
</evidence>
<comment type="caution">
    <text evidence="5">The sequence shown here is derived from an EMBL/GenBank/DDBJ whole genome shotgun (WGS) entry which is preliminary data.</text>
</comment>
<evidence type="ECO:0000256" key="1">
    <source>
        <dbReference type="ARBA" id="ARBA00004502"/>
    </source>
</evidence>
<dbReference type="PANTHER" id="PTHR14024">
    <property type="entry name" value="PERILIPIN"/>
    <property type="match status" value="1"/>
</dbReference>
<keyword evidence="3" id="KW-0551">Lipid droplet</keyword>
<dbReference type="GO" id="GO:0005811">
    <property type="term" value="C:lipid droplet"/>
    <property type="evidence" value="ECO:0007669"/>
    <property type="project" value="UniProtKB-SubCell"/>
</dbReference>
<evidence type="ECO:0000313" key="6">
    <source>
        <dbReference type="Proteomes" id="UP001286313"/>
    </source>
</evidence>
<dbReference type="Proteomes" id="UP001286313">
    <property type="component" value="Unassembled WGS sequence"/>
</dbReference>
<protein>
    <submittedName>
        <fullName evidence="5">Uncharacterized protein</fullName>
    </submittedName>
</protein>
<gene>
    <name evidence="5" type="ORF">Pcinc_039822</name>
</gene>
<comment type="similarity">
    <text evidence="2">Belongs to the perilipin family.</text>
</comment>
<reference evidence="5" key="1">
    <citation type="submission" date="2023-10" db="EMBL/GenBank/DDBJ databases">
        <title>Genome assemblies of two species of porcelain crab, Petrolisthes cinctipes and Petrolisthes manimaculis (Anomura: Porcellanidae).</title>
        <authorList>
            <person name="Angst P."/>
        </authorList>
    </citation>
    <scope>NUCLEOTIDE SEQUENCE</scope>
    <source>
        <strain evidence="5">PB745_01</strain>
        <tissue evidence="5">Gill</tissue>
    </source>
</reference>
<feature type="compositionally biased region" description="Polar residues" evidence="4">
    <location>
        <begin position="1"/>
        <end position="14"/>
    </location>
</feature>
<dbReference type="GO" id="GO:0005829">
    <property type="term" value="C:cytosol"/>
    <property type="evidence" value="ECO:0007669"/>
    <property type="project" value="TreeGrafter"/>
</dbReference>
<dbReference type="EMBL" id="JAWQEG010006881">
    <property type="protein sequence ID" value="KAK3853646.1"/>
    <property type="molecule type" value="Genomic_DNA"/>
</dbReference>
<keyword evidence="6" id="KW-1185">Reference proteome</keyword>